<dbReference type="AlphaFoldDB" id="A0A813A2V1"/>
<dbReference type="EMBL" id="CAJNJA010054007">
    <property type="protein sequence ID" value="CAE7852309.1"/>
    <property type="molecule type" value="Genomic_DNA"/>
</dbReference>
<evidence type="ECO:0000313" key="3">
    <source>
        <dbReference type="Proteomes" id="UP000601435"/>
    </source>
</evidence>
<gene>
    <name evidence="2" type="ORF">SNEC2469_LOCUS26488</name>
</gene>
<dbReference type="OrthoDB" id="10375309at2759"/>
<feature type="region of interest" description="Disordered" evidence="1">
    <location>
        <begin position="113"/>
        <end position="153"/>
    </location>
</feature>
<evidence type="ECO:0000313" key="2">
    <source>
        <dbReference type="EMBL" id="CAE7852309.1"/>
    </source>
</evidence>
<name>A0A813A2V1_9DINO</name>
<reference evidence="2" key="1">
    <citation type="submission" date="2021-02" db="EMBL/GenBank/DDBJ databases">
        <authorList>
            <person name="Dougan E. K."/>
            <person name="Rhodes N."/>
            <person name="Thang M."/>
            <person name="Chan C."/>
        </authorList>
    </citation>
    <scope>NUCLEOTIDE SEQUENCE</scope>
</reference>
<evidence type="ECO:0000256" key="1">
    <source>
        <dbReference type="SAM" id="MobiDB-lite"/>
    </source>
</evidence>
<feature type="region of interest" description="Disordered" evidence="1">
    <location>
        <begin position="456"/>
        <end position="486"/>
    </location>
</feature>
<comment type="caution">
    <text evidence="2">The sequence shown here is derived from an EMBL/GenBank/DDBJ whole genome shotgun (WGS) entry which is preliminary data.</text>
</comment>
<sequence length="993" mass="109680">MAARFKAKPWLQGLSVTPFLKFTDYILGERVSQLKIPTAQGGDQNSGFRPPWTTVLAYEFRLRKEAFRLVNEEGSTLADALAKVCKDTELKEVYFTTPLALASAEGGIRKYFKGGGKDPRKGLKGLTPGKGDGKGDGKDRKGRDTGGSGFGGKTPGMFAGFTLLTHTPDGRQICYAFNSARGCKGNCGRVHVCRVKGCGKQHGVHQHPGEDRVGLLEALSSYSSGLRLLEFDLSCDRDHDSLHAGPWAQIQELLREGRWLLYCTLPASTFSRSRHHRPGPPPLRSHEHPYGFPWLRQSFAQQVHLDNDFIFQAVASAHVCFDFGSFFVFDHPERLGVAHDQVLPASPWEWAEVLDLIPRGAVTFALYQCHYGALTSKPTRFLSNLPNWRAAVPHFPGLPSLDDDGRYRGPLPPRCGHKHADLLRSQPSGWQSGNLARFTPELCAFVARAALAVAPQEKGAQHSPPATADKPPAAKNLSSPPSESAFPCNAAGVSSGMVTGEAASTADPESFASSLLKSGVELTRNHLLELYKLLPREKPPRLLCAYWKQVLPSHTFTTITLLEDVQTPLRRDGRNGSTHNAILAVSDFEQGGLWLEDEHGDETRLLDGQGLRGKVHQITKDPFVFEARDRYHCTEPWKGHRLVMVAFAVPGYEKLESSDLALVRDLGFALGSESQLEGKAVAFRPELCCNRGNPINVMWAGDESPFTDGFGLCSPSRRLAAAMHKLVKSFVLRVLPNVERTAMELVLGRFTSSPFAERDMTQLRQQWVGLLGDSGGHDLLVVPERQPFYLPALARTAELLGDPDWEVITQGEDNFCTGVPLGCEEVLPQVPQVFDFKHKSRTLDESEFDWDRTNYKSAHEFEGPLLEKFREEEQLGRMFPTTMGALKEQFGAERIRIASLGAIGKPDGTARPIHDGTHGVQVNNAIRIESQQAVPGPAELSFVVDEPIRRGEVPFCISADVSAAHRLSKVRRRDWPYLACRVDDTSPTVWVNT</sequence>
<feature type="non-terminal residue" evidence="2">
    <location>
        <position position="1"/>
    </location>
</feature>
<keyword evidence="3" id="KW-1185">Reference proteome</keyword>
<dbReference type="Proteomes" id="UP000601435">
    <property type="component" value="Unassembled WGS sequence"/>
</dbReference>
<organism evidence="2 3">
    <name type="scientific">Symbiodinium necroappetens</name>
    <dbReference type="NCBI Taxonomy" id="1628268"/>
    <lineage>
        <taxon>Eukaryota</taxon>
        <taxon>Sar</taxon>
        <taxon>Alveolata</taxon>
        <taxon>Dinophyceae</taxon>
        <taxon>Suessiales</taxon>
        <taxon>Symbiodiniaceae</taxon>
        <taxon>Symbiodinium</taxon>
    </lineage>
</organism>
<feature type="compositionally biased region" description="Low complexity" evidence="1">
    <location>
        <begin position="464"/>
        <end position="475"/>
    </location>
</feature>
<accession>A0A813A2V1</accession>
<feature type="compositionally biased region" description="Basic and acidic residues" evidence="1">
    <location>
        <begin position="131"/>
        <end position="144"/>
    </location>
</feature>
<protein>
    <submittedName>
        <fullName evidence="2">Uncharacterized protein</fullName>
    </submittedName>
</protein>
<proteinExistence type="predicted"/>